<dbReference type="InterPro" id="IPR000772">
    <property type="entry name" value="Ricin_B_lectin"/>
</dbReference>
<dbReference type="Proteomes" id="UP001301132">
    <property type="component" value="Unassembled WGS sequence"/>
</dbReference>
<dbReference type="SMART" id="SM00220">
    <property type="entry name" value="S_TKc"/>
    <property type="match status" value="1"/>
</dbReference>
<dbReference type="PROSITE" id="PS50011">
    <property type="entry name" value="PROTEIN_KINASE_DOM"/>
    <property type="match status" value="1"/>
</dbReference>
<keyword evidence="4 7" id="KW-0547">Nucleotide-binding</keyword>
<dbReference type="CDD" id="cd14014">
    <property type="entry name" value="STKc_PknB_like"/>
    <property type="match status" value="1"/>
</dbReference>
<dbReference type="InterPro" id="IPR011009">
    <property type="entry name" value="Kinase-like_dom_sf"/>
</dbReference>
<feature type="domain" description="Protein kinase" evidence="10">
    <location>
        <begin position="23"/>
        <end position="282"/>
    </location>
</feature>
<evidence type="ECO:0000256" key="1">
    <source>
        <dbReference type="ARBA" id="ARBA00010886"/>
    </source>
</evidence>
<keyword evidence="5 11" id="KW-0418">Kinase</keyword>
<evidence type="ECO:0000256" key="3">
    <source>
        <dbReference type="ARBA" id="ARBA00022679"/>
    </source>
</evidence>
<dbReference type="Gene3D" id="2.80.10.50">
    <property type="match status" value="1"/>
</dbReference>
<feature type="compositionally biased region" description="Basic and acidic residues" evidence="8">
    <location>
        <begin position="305"/>
        <end position="321"/>
    </location>
</feature>
<dbReference type="PROSITE" id="PS50231">
    <property type="entry name" value="RICIN_B_LECTIN"/>
    <property type="match status" value="1"/>
</dbReference>
<dbReference type="RefSeq" id="WP_265698911.1">
    <property type="nucleotide sequence ID" value="NZ_JAPWHU010000329.1"/>
</dbReference>
<dbReference type="Gene3D" id="1.10.510.10">
    <property type="entry name" value="Transferase(Phosphotransferase) domain 1"/>
    <property type="match status" value="1"/>
</dbReference>
<keyword evidence="12" id="KW-1185">Reference proteome</keyword>
<evidence type="ECO:0000256" key="9">
    <source>
        <dbReference type="SAM" id="Phobius"/>
    </source>
</evidence>
<keyword evidence="9" id="KW-0472">Membrane</keyword>
<gene>
    <name evidence="11" type="ORF">O3S69_25125</name>
</gene>
<dbReference type="InterPro" id="IPR050660">
    <property type="entry name" value="NEK_Ser/Thr_kinase"/>
</dbReference>
<evidence type="ECO:0000256" key="7">
    <source>
        <dbReference type="PROSITE-ProRule" id="PRU10141"/>
    </source>
</evidence>
<keyword evidence="3" id="KW-0808">Transferase</keyword>
<dbReference type="PANTHER" id="PTHR43671:SF13">
    <property type="entry name" value="SERINE_THREONINE-PROTEIN KINASE NEK2"/>
    <property type="match status" value="1"/>
</dbReference>
<evidence type="ECO:0000313" key="11">
    <source>
        <dbReference type="EMBL" id="MCZ4637330.1"/>
    </source>
</evidence>
<dbReference type="InterPro" id="IPR017441">
    <property type="entry name" value="Protein_kinase_ATP_BS"/>
</dbReference>
<comment type="caution">
    <text evidence="11">The sequence shown here is derived from an EMBL/GenBank/DDBJ whole genome shotgun (WGS) entry which is preliminary data.</text>
</comment>
<dbReference type="Gene3D" id="3.30.200.20">
    <property type="entry name" value="Phosphorylase Kinase, domain 1"/>
    <property type="match status" value="1"/>
</dbReference>
<feature type="region of interest" description="Disordered" evidence="8">
    <location>
        <begin position="304"/>
        <end position="342"/>
    </location>
</feature>
<dbReference type="EC" id="2.7.11.1" evidence="2"/>
<sequence>MLELDGSGGEPLRDGDPRWIGPIPLIGRLGSGGMGRVYLGVHEGRYAAVKQLLPSVVAEDEDFLRRFGHELDNLARLPGEATAPLLAGDREARPPWFATAYVPGLTLTEALEVHGGPLPAGALWLLLREAAKGLAAVHALDMVHRDLKPSNVMLTLEGLTLIDFGVARAAEQSRLTRTGMVVGTPAYMSPEQASGRRASSGAVDVFALGSVLAYAASGRPPFGDESGHAVLYRIVHEEPDLGPLRELDPELADVVASCLDKDHEGRPTAAELLETAERHGPYEPPLWPEALTERLTERAAFVTKLPERADLPEPEPERDPDPGSGPGPGSAVLGRRDPGRSDRRRRHRVLFAVVPVVVAAGATLAVQLLPYTFAPGDRADASPSSSAPVSSAPAASPAGPGKASRTATPDQDRSASPSRSPGEQGDRRGDADGGGGAAGGSQGDADAGGAGPGSGSGSGSAGDGGAGAGSGAGSGDGSGSDSGSGSGADSGSGAGSGSGSGSGSGDGGASGSGVFTLKNAKNGRCLTTAHADAPYDGDCTGDAATWTFRSRPDGTVWIINGLSGRCIYTAAIGHPVFSFPCGRTTGQEWRVGSGGTLRNAATGGCVTVSAMSGTGVRNEACDQSAAQRWTRS</sequence>
<feature type="compositionally biased region" description="Polar residues" evidence="8">
    <location>
        <begin position="405"/>
        <end position="421"/>
    </location>
</feature>
<reference evidence="11 12" key="1">
    <citation type="submission" date="2022-12" db="EMBL/GenBank/DDBJ databases">
        <authorList>
            <person name="Abashina T."/>
            <person name="Solyanikova I."/>
            <person name="Delegan Y."/>
        </authorList>
    </citation>
    <scope>NUCLEOTIDE SEQUENCE [LARGE SCALE GENOMIC DNA]</scope>
    <source>
        <strain evidence="11 12">IPS92ro</strain>
    </source>
</reference>
<dbReference type="EMBL" id="JAPWHU010000329">
    <property type="protein sequence ID" value="MCZ4637330.1"/>
    <property type="molecule type" value="Genomic_DNA"/>
</dbReference>
<evidence type="ECO:0000256" key="8">
    <source>
        <dbReference type="SAM" id="MobiDB-lite"/>
    </source>
</evidence>
<keyword evidence="6 7" id="KW-0067">ATP-binding</keyword>
<dbReference type="PROSITE" id="PS00108">
    <property type="entry name" value="PROTEIN_KINASE_ST"/>
    <property type="match status" value="1"/>
</dbReference>
<dbReference type="PROSITE" id="PS00107">
    <property type="entry name" value="PROTEIN_KINASE_ATP"/>
    <property type="match status" value="1"/>
</dbReference>
<dbReference type="PANTHER" id="PTHR43671">
    <property type="entry name" value="SERINE/THREONINE-PROTEIN KINASE NEK"/>
    <property type="match status" value="1"/>
</dbReference>
<dbReference type="InterPro" id="IPR000719">
    <property type="entry name" value="Prot_kinase_dom"/>
</dbReference>
<feature type="binding site" evidence="7">
    <location>
        <position position="50"/>
    </location>
    <ligand>
        <name>ATP</name>
        <dbReference type="ChEBI" id="CHEBI:30616"/>
    </ligand>
</feature>
<evidence type="ECO:0000256" key="5">
    <source>
        <dbReference type="ARBA" id="ARBA00022777"/>
    </source>
</evidence>
<protein>
    <recommendedName>
        <fullName evidence="2">non-specific serine/threonine protein kinase</fullName>
        <ecNumber evidence="2">2.7.11.1</ecNumber>
    </recommendedName>
</protein>
<comment type="similarity">
    <text evidence="1">Belongs to the protein kinase superfamily. NEK Ser/Thr protein kinase family. NIMA subfamily.</text>
</comment>
<keyword evidence="9" id="KW-0812">Transmembrane</keyword>
<dbReference type="CDD" id="cd23415">
    <property type="entry name" value="beta-trefoil_Ricin_AH"/>
    <property type="match status" value="1"/>
</dbReference>
<evidence type="ECO:0000256" key="2">
    <source>
        <dbReference type="ARBA" id="ARBA00012513"/>
    </source>
</evidence>
<feature type="transmembrane region" description="Helical" evidence="9">
    <location>
        <begin position="349"/>
        <end position="369"/>
    </location>
</feature>
<keyword evidence="9" id="KW-1133">Transmembrane helix</keyword>
<dbReference type="InterPro" id="IPR035992">
    <property type="entry name" value="Ricin_B-like_lectins"/>
</dbReference>
<dbReference type="Pfam" id="PF00652">
    <property type="entry name" value="Ricin_B_lectin"/>
    <property type="match status" value="1"/>
</dbReference>
<dbReference type="SUPFAM" id="SSF50370">
    <property type="entry name" value="Ricin B-like lectins"/>
    <property type="match status" value="1"/>
</dbReference>
<dbReference type="Pfam" id="PF00069">
    <property type="entry name" value="Pkinase"/>
    <property type="match status" value="1"/>
</dbReference>
<feature type="region of interest" description="Disordered" evidence="8">
    <location>
        <begin position="378"/>
        <end position="509"/>
    </location>
</feature>
<proteinExistence type="inferred from homology"/>
<organism evidence="11 12">
    <name type="scientific">Streptomyces rubrogriseus</name>
    <dbReference type="NCBI Taxonomy" id="194673"/>
    <lineage>
        <taxon>Bacteria</taxon>
        <taxon>Bacillati</taxon>
        <taxon>Actinomycetota</taxon>
        <taxon>Actinomycetes</taxon>
        <taxon>Kitasatosporales</taxon>
        <taxon>Streptomycetaceae</taxon>
        <taxon>Streptomyces</taxon>
        <taxon>Streptomyces violaceoruber group</taxon>
    </lineage>
</organism>
<evidence type="ECO:0000259" key="10">
    <source>
        <dbReference type="PROSITE" id="PS50011"/>
    </source>
</evidence>
<dbReference type="GO" id="GO:0016301">
    <property type="term" value="F:kinase activity"/>
    <property type="evidence" value="ECO:0007669"/>
    <property type="project" value="UniProtKB-KW"/>
</dbReference>
<feature type="compositionally biased region" description="Low complexity" evidence="8">
    <location>
        <begin position="381"/>
        <end position="404"/>
    </location>
</feature>
<evidence type="ECO:0000256" key="6">
    <source>
        <dbReference type="ARBA" id="ARBA00022840"/>
    </source>
</evidence>
<evidence type="ECO:0000313" key="12">
    <source>
        <dbReference type="Proteomes" id="UP001301132"/>
    </source>
</evidence>
<name>A0ABT4P886_9ACTN</name>
<accession>A0ABT4P886</accession>
<dbReference type="InterPro" id="IPR008271">
    <property type="entry name" value="Ser/Thr_kinase_AS"/>
</dbReference>
<evidence type="ECO:0000256" key="4">
    <source>
        <dbReference type="ARBA" id="ARBA00022741"/>
    </source>
</evidence>
<dbReference type="SUPFAM" id="SSF56112">
    <property type="entry name" value="Protein kinase-like (PK-like)"/>
    <property type="match status" value="1"/>
</dbReference>
<feature type="compositionally biased region" description="Gly residues" evidence="8">
    <location>
        <begin position="432"/>
        <end position="509"/>
    </location>
</feature>